<dbReference type="InterPro" id="IPR000182">
    <property type="entry name" value="GNAT_dom"/>
</dbReference>
<dbReference type="InterPro" id="IPR051531">
    <property type="entry name" value="N-acetyltransferase"/>
</dbReference>
<reference evidence="3" key="1">
    <citation type="journal article" date="2011" name="MBio">
        <title>Novel metabolic attributes of the genus Cyanothece, comprising a group of unicellular nitrogen-fixing Cyanobacteria.</title>
        <authorList>
            <person name="Bandyopadhyay A."/>
            <person name="Elvitigala T."/>
            <person name="Welsh E."/>
            <person name="Stockel J."/>
            <person name="Liberton M."/>
            <person name="Min H."/>
            <person name="Sherman L.A."/>
            <person name="Pakrasi H.B."/>
        </authorList>
    </citation>
    <scope>NUCLEOTIDE SEQUENCE [LARGE SCALE GENOMIC DNA]</scope>
    <source>
        <strain evidence="3">PCC 7822</strain>
    </source>
</reference>
<proteinExistence type="predicted"/>
<dbReference type="Gene3D" id="3.40.630.30">
    <property type="match status" value="1"/>
</dbReference>
<dbReference type="STRING" id="497965.Cyan7822_4845"/>
<dbReference type="KEGG" id="cyj:Cyan7822_4845"/>
<dbReference type="PANTHER" id="PTHR43792">
    <property type="entry name" value="GNAT FAMILY, PUTATIVE (AFU_ORTHOLOGUE AFUA_3G00765)-RELATED-RELATED"/>
    <property type="match status" value="1"/>
</dbReference>
<evidence type="ECO:0000313" key="3">
    <source>
        <dbReference type="Proteomes" id="UP000008206"/>
    </source>
</evidence>
<dbReference type="CDD" id="cd04301">
    <property type="entry name" value="NAT_SF"/>
    <property type="match status" value="1"/>
</dbReference>
<dbReference type="PANTHER" id="PTHR43792:SF13">
    <property type="entry name" value="ACETYLTRANSFERASE"/>
    <property type="match status" value="1"/>
</dbReference>
<evidence type="ECO:0000313" key="2">
    <source>
        <dbReference type="EMBL" id="ADN16736.1"/>
    </source>
</evidence>
<dbReference type="AlphaFoldDB" id="E0UGB7"/>
<keyword evidence="3" id="KW-1185">Reference proteome</keyword>
<dbReference type="EMBL" id="CP002198">
    <property type="protein sequence ID" value="ADN16736.1"/>
    <property type="molecule type" value="Genomic_DNA"/>
</dbReference>
<gene>
    <name evidence="2" type="ordered locus">Cyan7822_4845</name>
</gene>
<accession>E0UGB7</accession>
<protein>
    <submittedName>
        <fullName evidence="2">GCN5-related N-acetyltransferase</fullName>
    </submittedName>
</protein>
<dbReference type="RefSeq" id="WP_013324776.1">
    <property type="nucleotide sequence ID" value="NC_014501.1"/>
</dbReference>
<dbReference type="OrthoDB" id="9785602at2"/>
<dbReference type="Proteomes" id="UP000008206">
    <property type="component" value="Chromosome"/>
</dbReference>
<dbReference type="GO" id="GO:0016747">
    <property type="term" value="F:acyltransferase activity, transferring groups other than amino-acyl groups"/>
    <property type="evidence" value="ECO:0007669"/>
    <property type="project" value="InterPro"/>
</dbReference>
<dbReference type="eggNOG" id="COG1670">
    <property type="taxonomic scope" value="Bacteria"/>
</dbReference>
<sequence length="182" mass="20456">MKQDYQQKVVTKRLDLIPFKLELVQAAIGGNDQLGKVLGVRVLPDWLEEDNYQILPEIAAILTKYSWQGEWGWGNLVIHQADNTLIGHVMLKIIPDATGSPTESLELGYIIAPSYRRQGYGTEATKAMLDWSLSQPNMQTVTAGCYADNIASKRVLEKIGMRHIDTRGNGKMLVWELNKTDL</sequence>
<keyword evidence="2" id="KW-0808">Transferase</keyword>
<feature type="domain" description="N-acetyltransferase" evidence="1">
    <location>
        <begin position="38"/>
        <end position="180"/>
    </location>
</feature>
<dbReference type="HOGENOM" id="CLU_013985_28_0_3"/>
<organism evidence="2 3">
    <name type="scientific">Gloeothece verrucosa (strain PCC 7822)</name>
    <name type="common">Cyanothece sp. (strain PCC 7822)</name>
    <dbReference type="NCBI Taxonomy" id="497965"/>
    <lineage>
        <taxon>Bacteria</taxon>
        <taxon>Bacillati</taxon>
        <taxon>Cyanobacteriota</taxon>
        <taxon>Cyanophyceae</taxon>
        <taxon>Oscillatoriophycideae</taxon>
        <taxon>Chroococcales</taxon>
        <taxon>Aphanothecaceae</taxon>
        <taxon>Gloeothece</taxon>
        <taxon>Gloeothece verrucosa</taxon>
    </lineage>
</organism>
<dbReference type="InterPro" id="IPR016181">
    <property type="entry name" value="Acyl_CoA_acyltransferase"/>
</dbReference>
<dbReference type="PROSITE" id="PS51186">
    <property type="entry name" value="GNAT"/>
    <property type="match status" value="1"/>
</dbReference>
<evidence type="ECO:0000259" key="1">
    <source>
        <dbReference type="PROSITE" id="PS51186"/>
    </source>
</evidence>
<dbReference type="Pfam" id="PF13302">
    <property type="entry name" value="Acetyltransf_3"/>
    <property type="match status" value="1"/>
</dbReference>
<dbReference type="SUPFAM" id="SSF55729">
    <property type="entry name" value="Acyl-CoA N-acyltransferases (Nat)"/>
    <property type="match status" value="1"/>
</dbReference>
<name>E0UGB7_GLOV7</name>